<dbReference type="AlphaFoldDB" id="A0ABD1FE71"/>
<accession>A0ABD1FE71</accession>
<dbReference type="EMBL" id="JBDJPC010000001">
    <property type="protein sequence ID" value="KAL1516461.1"/>
    <property type="molecule type" value="Genomic_DNA"/>
</dbReference>
<reference evidence="1 2" key="1">
    <citation type="submission" date="2024-05" db="EMBL/GenBank/DDBJ databases">
        <title>Genetic variation in Jamaican populations of the coffee berry borer (Hypothenemus hampei).</title>
        <authorList>
            <person name="Errbii M."/>
            <person name="Myrie A."/>
        </authorList>
    </citation>
    <scope>NUCLEOTIDE SEQUENCE [LARGE SCALE GENOMIC DNA]</scope>
    <source>
        <strain evidence="1">JA-Hopewell-2020-01-JO</strain>
        <tissue evidence="1">Whole body</tissue>
    </source>
</reference>
<sequence>MAATTFREYIIDILVSIVRHIPNISLEELQTRFFDVMGGPNDFKALELGDLEELLAEVPGLYITENGYFMADV</sequence>
<comment type="caution">
    <text evidence="1">The sequence shown here is derived from an EMBL/GenBank/DDBJ whole genome shotgun (WGS) entry which is preliminary data.</text>
</comment>
<name>A0ABD1FE71_HYPHA</name>
<organism evidence="1 2">
    <name type="scientific">Hypothenemus hampei</name>
    <name type="common">Coffee berry borer</name>
    <dbReference type="NCBI Taxonomy" id="57062"/>
    <lineage>
        <taxon>Eukaryota</taxon>
        <taxon>Metazoa</taxon>
        <taxon>Ecdysozoa</taxon>
        <taxon>Arthropoda</taxon>
        <taxon>Hexapoda</taxon>
        <taxon>Insecta</taxon>
        <taxon>Pterygota</taxon>
        <taxon>Neoptera</taxon>
        <taxon>Endopterygota</taxon>
        <taxon>Coleoptera</taxon>
        <taxon>Polyphaga</taxon>
        <taxon>Cucujiformia</taxon>
        <taxon>Curculionidae</taxon>
        <taxon>Scolytinae</taxon>
        <taxon>Hypothenemus</taxon>
    </lineage>
</organism>
<keyword evidence="2" id="KW-1185">Reference proteome</keyword>
<gene>
    <name evidence="1" type="ORF">ABEB36_000370</name>
</gene>
<evidence type="ECO:0000313" key="2">
    <source>
        <dbReference type="Proteomes" id="UP001566132"/>
    </source>
</evidence>
<proteinExistence type="predicted"/>
<evidence type="ECO:0000313" key="1">
    <source>
        <dbReference type="EMBL" id="KAL1516461.1"/>
    </source>
</evidence>
<protein>
    <submittedName>
        <fullName evidence="1">Uncharacterized protein</fullName>
    </submittedName>
</protein>
<dbReference type="Proteomes" id="UP001566132">
    <property type="component" value="Unassembled WGS sequence"/>
</dbReference>